<organism evidence="2">
    <name type="scientific">Cucumis melo</name>
    <name type="common">Muskmelon</name>
    <dbReference type="NCBI Taxonomy" id="3656"/>
    <lineage>
        <taxon>Eukaryota</taxon>
        <taxon>Viridiplantae</taxon>
        <taxon>Streptophyta</taxon>
        <taxon>Embryophyta</taxon>
        <taxon>Tracheophyta</taxon>
        <taxon>Spermatophyta</taxon>
        <taxon>Magnoliopsida</taxon>
        <taxon>eudicotyledons</taxon>
        <taxon>Gunneridae</taxon>
        <taxon>Pentapetalae</taxon>
        <taxon>rosids</taxon>
        <taxon>fabids</taxon>
        <taxon>Cucurbitales</taxon>
        <taxon>Cucurbitaceae</taxon>
        <taxon>Benincaseae</taxon>
        <taxon>Cucumis</taxon>
    </lineage>
</organism>
<name>A0A9I9DXF2_CUCME</name>
<reference evidence="2" key="1">
    <citation type="submission" date="2023-03" db="UniProtKB">
        <authorList>
            <consortium name="EnsemblPlants"/>
        </authorList>
    </citation>
    <scope>IDENTIFICATION</scope>
</reference>
<evidence type="ECO:0000256" key="1">
    <source>
        <dbReference type="SAM" id="MobiDB-lite"/>
    </source>
</evidence>
<feature type="compositionally biased region" description="Low complexity" evidence="1">
    <location>
        <begin position="9"/>
        <end position="22"/>
    </location>
</feature>
<feature type="region of interest" description="Disordered" evidence="1">
    <location>
        <begin position="1"/>
        <end position="75"/>
    </location>
</feature>
<sequence length="140" mass="14902">CATPPPPSSTSSSASPRVPVATLQSSHSSPFLHHRHEPSPSFTTMKPSRTPPPPRSVVRSVESSHTPPSSPHKAAASHRGCLVCAAAPSPCVVRKAQPPSPVFSTATFVHAYNLPLPSNFRTHCLFLDTCFSSSIEFHSL</sequence>
<accession>A0A9I9DXF2</accession>
<dbReference type="AlphaFoldDB" id="A0A9I9DXF2"/>
<proteinExistence type="predicted"/>
<dbReference type="Gramene" id="MELO3C025370.2.1">
    <property type="protein sequence ID" value="MELO3C025370.2.1"/>
    <property type="gene ID" value="MELO3C025370.2"/>
</dbReference>
<protein>
    <submittedName>
        <fullName evidence="2">Uncharacterized protein</fullName>
    </submittedName>
</protein>
<dbReference type="EnsemblPlants" id="MELO3C025370.2.1">
    <property type="protein sequence ID" value="MELO3C025370.2.1"/>
    <property type="gene ID" value="MELO3C025370.2"/>
</dbReference>
<evidence type="ECO:0000313" key="2">
    <source>
        <dbReference type="EnsemblPlants" id="MELO3C025370.2.1"/>
    </source>
</evidence>